<dbReference type="Gene3D" id="2.60.40.790">
    <property type="match status" value="1"/>
</dbReference>
<dbReference type="CDD" id="cd06464">
    <property type="entry name" value="ACD_sHsps-like"/>
    <property type="match status" value="1"/>
</dbReference>
<evidence type="ECO:0000313" key="7">
    <source>
        <dbReference type="Proteomes" id="UP001301350"/>
    </source>
</evidence>
<protein>
    <recommendedName>
        <fullName evidence="5">SHSP domain-containing protein</fullName>
    </recommendedName>
</protein>
<accession>A0AAV9IXM0</accession>
<dbReference type="EMBL" id="JANCYW010000010">
    <property type="protein sequence ID" value="KAK4536843.1"/>
    <property type="molecule type" value="Genomic_DNA"/>
</dbReference>
<keyword evidence="7" id="KW-1185">Reference proteome</keyword>
<feature type="compositionally biased region" description="Low complexity" evidence="4">
    <location>
        <begin position="51"/>
        <end position="69"/>
    </location>
</feature>
<dbReference type="InterPro" id="IPR031107">
    <property type="entry name" value="Small_HSP"/>
</dbReference>
<organism evidence="6 7">
    <name type="scientific">Cyanidium caldarium</name>
    <name type="common">Red alga</name>
    <dbReference type="NCBI Taxonomy" id="2771"/>
    <lineage>
        <taxon>Eukaryota</taxon>
        <taxon>Rhodophyta</taxon>
        <taxon>Bangiophyceae</taxon>
        <taxon>Cyanidiales</taxon>
        <taxon>Cyanidiaceae</taxon>
        <taxon>Cyanidium</taxon>
    </lineage>
</organism>
<dbReference type="AlphaFoldDB" id="A0AAV9IXM0"/>
<feature type="domain" description="SHSP" evidence="5">
    <location>
        <begin position="117"/>
        <end position="232"/>
    </location>
</feature>
<evidence type="ECO:0000256" key="4">
    <source>
        <dbReference type="SAM" id="MobiDB-lite"/>
    </source>
</evidence>
<evidence type="ECO:0000259" key="5">
    <source>
        <dbReference type="PROSITE" id="PS01031"/>
    </source>
</evidence>
<keyword evidence="1" id="KW-0346">Stress response</keyword>
<evidence type="ECO:0000256" key="2">
    <source>
        <dbReference type="PROSITE-ProRule" id="PRU00285"/>
    </source>
</evidence>
<reference evidence="6 7" key="1">
    <citation type="submission" date="2022-07" db="EMBL/GenBank/DDBJ databases">
        <title>Genome-wide signatures of adaptation to extreme environments.</title>
        <authorList>
            <person name="Cho C.H."/>
            <person name="Yoon H.S."/>
        </authorList>
    </citation>
    <scope>NUCLEOTIDE SEQUENCE [LARGE SCALE GENOMIC DNA]</scope>
    <source>
        <strain evidence="6 7">DBV 063 E5</strain>
    </source>
</reference>
<proteinExistence type="inferred from homology"/>
<evidence type="ECO:0000256" key="3">
    <source>
        <dbReference type="RuleBase" id="RU003616"/>
    </source>
</evidence>
<dbReference type="InterPro" id="IPR008978">
    <property type="entry name" value="HSP20-like_chaperone"/>
</dbReference>
<gene>
    <name evidence="6" type="ORF">CDCA_CDCA10G2868</name>
</gene>
<feature type="compositionally biased region" description="Basic and acidic residues" evidence="4">
    <location>
        <begin position="164"/>
        <end position="180"/>
    </location>
</feature>
<dbReference type="PROSITE" id="PS01031">
    <property type="entry name" value="SHSP"/>
    <property type="match status" value="1"/>
</dbReference>
<dbReference type="SUPFAM" id="SSF49764">
    <property type="entry name" value="HSP20-like chaperones"/>
    <property type="match status" value="1"/>
</dbReference>
<name>A0AAV9IXM0_CYACA</name>
<dbReference type="PANTHER" id="PTHR11527">
    <property type="entry name" value="HEAT-SHOCK PROTEIN 20 FAMILY MEMBER"/>
    <property type="match status" value="1"/>
</dbReference>
<comment type="similarity">
    <text evidence="2 3">Belongs to the small heat shock protein (HSP20) family.</text>
</comment>
<evidence type="ECO:0000256" key="1">
    <source>
        <dbReference type="ARBA" id="ARBA00023016"/>
    </source>
</evidence>
<evidence type="ECO:0000313" key="6">
    <source>
        <dbReference type="EMBL" id="KAK4536843.1"/>
    </source>
</evidence>
<feature type="region of interest" description="Disordered" evidence="4">
    <location>
        <begin position="51"/>
        <end position="79"/>
    </location>
</feature>
<dbReference type="Proteomes" id="UP001301350">
    <property type="component" value="Unassembled WGS sequence"/>
</dbReference>
<feature type="region of interest" description="Disordered" evidence="4">
    <location>
        <begin position="164"/>
        <end position="183"/>
    </location>
</feature>
<dbReference type="Pfam" id="PF00011">
    <property type="entry name" value="HSP20"/>
    <property type="match status" value="1"/>
</dbReference>
<comment type="caution">
    <text evidence="6">The sequence shown here is derived from an EMBL/GenBank/DDBJ whole genome shotgun (WGS) entry which is preliminary data.</text>
</comment>
<sequence length="232" mass="26218">MRHATSNPAFLSVAPLRLGPSSPHLAARQSLWLGGSAPAVSRATPRRPFTTARQVVAAQQQQQQQHQNQRGSNGERGQRALQRRADWPFGIFRRDPFFTSPFTELDRFWSDFDALAQRQSTYIPALDINETPDAYMVSVELAGVPKENVKVTLKDNVLNIQGEKKWEHEESNPTTHRSERSYGQFSRSVRLPEEVVDQNGIKAQFKDGVLKLVVPKVQRPEAQPKEIPIEAE</sequence>
<dbReference type="InterPro" id="IPR002068">
    <property type="entry name" value="A-crystallin/Hsp20_dom"/>
</dbReference>